<keyword evidence="2" id="KW-1185">Reference proteome</keyword>
<dbReference type="HOGENOM" id="CLU_3275053_0_0_3"/>
<accession>B9ESM7</accession>
<dbReference type="Proteomes" id="UP000001423">
    <property type="component" value="Chromosome"/>
</dbReference>
<name>B9ESM7_PROMM</name>
<reference evidence="1 2" key="1">
    <citation type="journal article" date="2003" name="Nature">
        <title>Genome divergence in two Prochlorococcus ecotypes reflects oceanic niche differentiation.</title>
        <authorList>
            <person name="Rocap G."/>
            <person name="Larimer F.W."/>
            <person name="Lamerdin J.E."/>
            <person name="Malfatti S."/>
            <person name="Chain P."/>
            <person name="Ahlgren N.A."/>
            <person name="Arellano A."/>
            <person name="Coleman M."/>
            <person name="Hauser L."/>
            <person name="Hess W.R."/>
            <person name="Johnson Z.I."/>
            <person name="Land M.L."/>
            <person name="Lindell D."/>
            <person name="Post A.F."/>
            <person name="Regala W."/>
            <person name="Shah M."/>
            <person name="Shaw S.L."/>
            <person name="Steglich C."/>
            <person name="Sullivan M.B."/>
            <person name="Ting C.S."/>
            <person name="Tolonen A."/>
            <person name="Webb E.A."/>
            <person name="Zinser E.R."/>
            <person name="Chisholm S.W."/>
        </authorList>
    </citation>
    <scope>NUCLEOTIDE SEQUENCE [LARGE SCALE GENOMIC DNA]</scope>
    <source>
        <strain evidence="2">MIT 9313</strain>
    </source>
</reference>
<protein>
    <submittedName>
        <fullName evidence="1">Uncharacterized protein</fullName>
    </submittedName>
</protein>
<proteinExistence type="predicted"/>
<evidence type="ECO:0000313" key="1">
    <source>
        <dbReference type="EMBL" id="CAX32376.1"/>
    </source>
</evidence>
<sequence>MGISDERYRPNVPSDWSFTFFFCFSLVQFASADFRGQVSACQD</sequence>
<evidence type="ECO:0000313" key="2">
    <source>
        <dbReference type="Proteomes" id="UP000001423"/>
    </source>
</evidence>
<dbReference type="AlphaFoldDB" id="B9ESM7"/>
<dbReference type="EMBL" id="BX548175">
    <property type="protein sequence ID" value="CAX32376.1"/>
    <property type="molecule type" value="Genomic_DNA"/>
</dbReference>
<gene>
    <name evidence="1" type="ordered locus">PMT_2858</name>
</gene>
<organism evidence="1 2">
    <name type="scientific">Prochlorococcus marinus (strain MIT 9313)</name>
    <dbReference type="NCBI Taxonomy" id="74547"/>
    <lineage>
        <taxon>Bacteria</taxon>
        <taxon>Bacillati</taxon>
        <taxon>Cyanobacteriota</taxon>
        <taxon>Cyanophyceae</taxon>
        <taxon>Synechococcales</taxon>
        <taxon>Prochlorococcaceae</taxon>
        <taxon>Prochlorococcus</taxon>
    </lineage>
</organism>
<dbReference type="KEGG" id="pmt:PMT_2858"/>